<dbReference type="AlphaFoldDB" id="A0A9P9YLN9"/>
<feature type="transmembrane region" description="Helical" evidence="1">
    <location>
        <begin position="69"/>
        <end position="90"/>
    </location>
</feature>
<keyword evidence="3" id="KW-1185">Reference proteome</keyword>
<dbReference type="EMBL" id="JAMKOV010000006">
    <property type="protein sequence ID" value="KAI8039249.1"/>
    <property type="molecule type" value="Genomic_DNA"/>
</dbReference>
<keyword evidence="1" id="KW-0812">Transmembrane</keyword>
<feature type="transmembrane region" description="Helical" evidence="1">
    <location>
        <begin position="39"/>
        <end position="57"/>
    </location>
</feature>
<accession>A0A9P9YLN9</accession>
<evidence type="ECO:0000256" key="1">
    <source>
        <dbReference type="SAM" id="Phobius"/>
    </source>
</evidence>
<feature type="transmembrane region" description="Helical" evidence="1">
    <location>
        <begin position="234"/>
        <end position="252"/>
    </location>
</feature>
<evidence type="ECO:0000313" key="3">
    <source>
        <dbReference type="Proteomes" id="UP001059596"/>
    </source>
</evidence>
<proteinExistence type="predicted"/>
<dbReference type="Proteomes" id="UP001059596">
    <property type="component" value="Unassembled WGS sequence"/>
</dbReference>
<gene>
    <name evidence="2" type="ORF">M5D96_007972</name>
</gene>
<name>A0A9P9YLN9_9MUSC</name>
<keyword evidence="1" id="KW-1133">Transmembrane helix</keyword>
<reference evidence="2" key="1">
    <citation type="journal article" date="2023" name="Genome Biol. Evol.">
        <title>Long-read-based Genome Assembly of Drosophila gunungcola Reveals Fewer Chemosensory Genes in Flower-breeding Species.</title>
        <authorList>
            <person name="Negi A."/>
            <person name="Liao B.Y."/>
            <person name="Yeh S.D."/>
        </authorList>
    </citation>
    <scope>NUCLEOTIDE SEQUENCE</scope>
    <source>
        <strain evidence="2">Sukarami</strain>
    </source>
</reference>
<dbReference type="PANTHER" id="PTHR47154:SF2">
    <property type="entry name" value="G-PROTEIN COUPLED RECEPTOR MTH-RELATED"/>
    <property type="match status" value="1"/>
</dbReference>
<feature type="transmembrane region" description="Helical" evidence="1">
    <location>
        <begin position="6"/>
        <end position="27"/>
    </location>
</feature>
<feature type="transmembrane region" description="Helical" evidence="1">
    <location>
        <begin position="110"/>
        <end position="130"/>
    </location>
</feature>
<dbReference type="Gene3D" id="1.20.1070.10">
    <property type="entry name" value="Rhodopsin 7-helix transmembrane proteins"/>
    <property type="match status" value="1"/>
</dbReference>
<dbReference type="GO" id="GO:0005886">
    <property type="term" value="C:plasma membrane"/>
    <property type="evidence" value="ECO:0007669"/>
    <property type="project" value="TreeGrafter"/>
</dbReference>
<sequence>MEEYFSELIVTAISLVCNVLTIGVYLYVEKLRNVIGKCLISSLFWLSLLYIVMILDFTEQFTNYLFEEFCINAIIFTYNLWNSVISFHLWKTLRSLSIEEPRHQFLKYSAFVWGTTAVLIAVDSLIKAIYDDNLSLWNIFKGIGCEPCFYILLLFLNTANLTMFILTGLHIRKIKKETKRFAQDKETMTTCLNFDIQQYLQLLRIFFIKGVCWILNTLYYFLDQLNYGYTVPDAVRYLLCGFGIIVFVLIILKRSTFSLLMESIRENRIKLCSRAPRVVNPA</sequence>
<feature type="transmembrane region" description="Helical" evidence="1">
    <location>
        <begin position="150"/>
        <end position="171"/>
    </location>
</feature>
<comment type="caution">
    <text evidence="2">The sequence shown here is derived from an EMBL/GenBank/DDBJ whole genome shotgun (WGS) entry which is preliminary data.</text>
</comment>
<protein>
    <submittedName>
        <fullName evidence="2">Uncharacterized protein</fullName>
    </submittedName>
</protein>
<dbReference type="GO" id="GO:0008528">
    <property type="term" value="F:G protein-coupled peptide receptor activity"/>
    <property type="evidence" value="ECO:0007669"/>
    <property type="project" value="TreeGrafter"/>
</dbReference>
<organism evidence="2 3">
    <name type="scientific">Drosophila gunungcola</name>
    <name type="common">fruit fly</name>
    <dbReference type="NCBI Taxonomy" id="103775"/>
    <lineage>
        <taxon>Eukaryota</taxon>
        <taxon>Metazoa</taxon>
        <taxon>Ecdysozoa</taxon>
        <taxon>Arthropoda</taxon>
        <taxon>Hexapoda</taxon>
        <taxon>Insecta</taxon>
        <taxon>Pterygota</taxon>
        <taxon>Neoptera</taxon>
        <taxon>Endopterygota</taxon>
        <taxon>Diptera</taxon>
        <taxon>Brachycera</taxon>
        <taxon>Muscomorpha</taxon>
        <taxon>Ephydroidea</taxon>
        <taxon>Drosophilidae</taxon>
        <taxon>Drosophila</taxon>
        <taxon>Sophophora</taxon>
    </lineage>
</organism>
<dbReference type="InterPro" id="IPR051384">
    <property type="entry name" value="Mth_GPCR"/>
</dbReference>
<feature type="transmembrane region" description="Helical" evidence="1">
    <location>
        <begin position="202"/>
        <end position="222"/>
    </location>
</feature>
<keyword evidence="1" id="KW-0472">Membrane</keyword>
<evidence type="ECO:0000313" key="2">
    <source>
        <dbReference type="EMBL" id="KAI8039249.1"/>
    </source>
</evidence>
<dbReference type="PANTHER" id="PTHR47154">
    <property type="entry name" value="G-PROTEIN COUPLED RECEPTOR MTH-RELATED"/>
    <property type="match status" value="1"/>
</dbReference>
<dbReference type="OrthoDB" id="7850261at2759"/>